<name>A0ABQ4V403_9HYPH</name>
<gene>
    <name evidence="2" type="ORF">BGCPKDLD_4147</name>
</gene>
<keyword evidence="1" id="KW-0812">Transmembrane</keyword>
<feature type="transmembrane region" description="Helical" evidence="1">
    <location>
        <begin position="34"/>
        <end position="52"/>
    </location>
</feature>
<evidence type="ECO:0000313" key="3">
    <source>
        <dbReference type="Proteomes" id="UP001055093"/>
    </source>
</evidence>
<comment type="caution">
    <text evidence="2">The sequence shown here is derived from an EMBL/GenBank/DDBJ whole genome shotgun (WGS) entry which is preliminary data.</text>
</comment>
<evidence type="ECO:0008006" key="4">
    <source>
        <dbReference type="Google" id="ProtNLM"/>
    </source>
</evidence>
<proteinExistence type="predicted"/>
<evidence type="ECO:0000313" key="2">
    <source>
        <dbReference type="EMBL" id="GJE77542.1"/>
    </source>
</evidence>
<keyword evidence="1" id="KW-0472">Membrane</keyword>
<evidence type="ECO:0000256" key="1">
    <source>
        <dbReference type="SAM" id="Phobius"/>
    </source>
</evidence>
<keyword evidence="1" id="KW-1133">Transmembrane helix</keyword>
<keyword evidence="3" id="KW-1185">Reference proteome</keyword>
<organism evidence="2 3">
    <name type="scientific">Methylorubrum suomiense</name>
    <dbReference type="NCBI Taxonomy" id="144191"/>
    <lineage>
        <taxon>Bacteria</taxon>
        <taxon>Pseudomonadati</taxon>
        <taxon>Pseudomonadota</taxon>
        <taxon>Alphaproteobacteria</taxon>
        <taxon>Hyphomicrobiales</taxon>
        <taxon>Methylobacteriaceae</taxon>
        <taxon>Methylorubrum</taxon>
    </lineage>
</organism>
<protein>
    <recommendedName>
        <fullName evidence="4">Phage holin family protein</fullName>
    </recommendedName>
</protein>
<feature type="transmembrane region" description="Helical" evidence="1">
    <location>
        <begin position="64"/>
        <end position="97"/>
    </location>
</feature>
<reference evidence="2" key="2">
    <citation type="submission" date="2021-08" db="EMBL/GenBank/DDBJ databases">
        <authorList>
            <person name="Tani A."/>
            <person name="Ola A."/>
            <person name="Ogura Y."/>
            <person name="Katsura K."/>
            <person name="Hayashi T."/>
        </authorList>
    </citation>
    <scope>NUCLEOTIDE SEQUENCE</scope>
    <source>
        <strain evidence="2">DSM 14458</strain>
    </source>
</reference>
<reference evidence="2" key="1">
    <citation type="journal article" date="2021" name="Front. Microbiol.">
        <title>Comprehensive Comparative Genomics and Phenotyping of Methylobacterium Species.</title>
        <authorList>
            <person name="Alessa O."/>
            <person name="Ogura Y."/>
            <person name="Fujitani Y."/>
            <person name="Takami H."/>
            <person name="Hayashi T."/>
            <person name="Sahin N."/>
            <person name="Tani A."/>
        </authorList>
    </citation>
    <scope>NUCLEOTIDE SEQUENCE</scope>
    <source>
        <strain evidence="2">DSM 14458</strain>
    </source>
</reference>
<sequence length="167" mass="18500">MQLGVERDRTVRRTERELARLERLASRARLKRRVFRTIRGGFGAGATLLVLLKTKLAVSLGFKLFLAAMIGLALAWPVAVLGAIFVLGLLVMILGFLTGEGGVSADDIDCCGNCGCKRERMKRLKHLIARRRAWLAAPTGPAPSIRRDPGGRLMTKRHRWRAPPYGQ</sequence>
<dbReference type="EMBL" id="BPRE01000015">
    <property type="protein sequence ID" value="GJE77542.1"/>
    <property type="molecule type" value="Genomic_DNA"/>
</dbReference>
<dbReference type="Proteomes" id="UP001055093">
    <property type="component" value="Unassembled WGS sequence"/>
</dbReference>
<accession>A0ABQ4V403</accession>